<evidence type="ECO:0000256" key="3">
    <source>
        <dbReference type="ARBA" id="ARBA00023015"/>
    </source>
</evidence>
<comment type="subcellular location">
    <subcellularLocation>
        <location evidence="1">Nucleus</location>
    </subcellularLocation>
</comment>
<dbReference type="Pfam" id="PF04082">
    <property type="entry name" value="Fungal_trans"/>
    <property type="match status" value="1"/>
</dbReference>
<accession>A0A093Y756</accession>
<evidence type="ECO:0000256" key="5">
    <source>
        <dbReference type="ARBA" id="ARBA00023163"/>
    </source>
</evidence>
<evidence type="ECO:0000256" key="1">
    <source>
        <dbReference type="ARBA" id="ARBA00004123"/>
    </source>
</evidence>
<organism evidence="9">
    <name type="scientific">Talaromyces marneffei PM1</name>
    <dbReference type="NCBI Taxonomy" id="1077442"/>
    <lineage>
        <taxon>Eukaryota</taxon>
        <taxon>Fungi</taxon>
        <taxon>Dikarya</taxon>
        <taxon>Ascomycota</taxon>
        <taxon>Pezizomycotina</taxon>
        <taxon>Eurotiomycetes</taxon>
        <taxon>Eurotiomycetidae</taxon>
        <taxon>Eurotiales</taxon>
        <taxon>Trichocomaceae</taxon>
        <taxon>Talaromyces</taxon>
        <taxon>Talaromyces sect. Talaromyces</taxon>
    </lineage>
</organism>
<evidence type="ECO:0000256" key="4">
    <source>
        <dbReference type="ARBA" id="ARBA00023125"/>
    </source>
</evidence>
<feature type="compositionally biased region" description="Low complexity" evidence="7">
    <location>
        <begin position="115"/>
        <end position="124"/>
    </location>
</feature>
<keyword evidence="6" id="KW-0539">Nucleus</keyword>
<dbReference type="PANTHER" id="PTHR31001:SF40">
    <property type="entry name" value="ZN(II)2CYS6 TRANSCRIPTION FACTOR (EUROFUNG)"/>
    <property type="match status" value="1"/>
</dbReference>
<gene>
    <name evidence="9" type="ORF">GQ26_0011750</name>
</gene>
<sequence>MSSLEESRSNNQGSPDGAQKVAASLDANASRIRRRNRMITSCLECRRRKLKCDRLHPCTNCSKGKRDCVFLAPSLDSATRLKLAELKERMGTLERSLEKEVSQPSQIAEGELHVGSKPSGSESPAPGPEDEFSLQPTRLALMDVTYEDEADDVMVDLGIQVGNMRVTDRLGGFQEEQHNSANRDIPGDDGNEVLRLLELANQGVQLPFLDPGPSFIAPRSDMLLGSSLQECTLLDMLPSKPVADRLMEQYWEACHPIARIVHRQSLEARYKLLWDNIALGIEPTPSIQAIIFATLFTAAVSMTADSVLDSFGVDQRSLIERFQLGTESALGKAHFLRSTKIETLQAFVMYLIPMCRETISRVHSALVGTAIRLAECMGLHRDPSEYNYGPVETHIRRLIWYQLCFLDLRTAEVQGPRVTIRSDEFSTKLPLNINDIDLIAGHEEESREWTDMTFACLRFESQELIREAFVDRIRLEQRKLTITGAIGKMESARRKMYEKYGPIFNRPNLTPIQHAASVTMSFMLHRLHIILLHKFYNSWQTTMPDRLVQLIINTGVQQLEDAITLETSTDLRPWIWYSRAYHNFHTAFLLLVDVTTHPLRREADRIWRCLDYVYEIKDDYQSQNLTRGQIIEHRRKKSHMIMCQFRDRMRVYRALRKIKTSVDIDEIVLTQSIDSSPIPSDTAAEEVDTMVNFHRLLLA</sequence>
<dbReference type="Pfam" id="PF00172">
    <property type="entry name" value="Zn_clus"/>
    <property type="match status" value="1"/>
</dbReference>
<dbReference type="SMART" id="SM00066">
    <property type="entry name" value="GAL4"/>
    <property type="match status" value="1"/>
</dbReference>
<evidence type="ECO:0000256" key="7">
    <source>
        <dbReference type="SAM" id="MobiDB-lite"/>
    </source>
</evidence>
<comment type="caution">
    <text evidence="9">The sequence shown here is derived from an EMBL/GenBank/DDBJ whole genome shotgun (WGS) entry which is preliminary data.</text>
</comment>
<dbReference type="GO" id="GO:0006351">
    <property type="term" value="P:DNA-templated transcription"/>
    <property type="evidence" value="ECO:0007669"/>
    <property type="project" value="InterPro"/>
</dbReference>
<keyword evidence="2" id="KW-0479">Metal-binding</keyword>
<protein>
    <submittedName>
        <fullName evidence="9">Putative transcriptional regulatory protein</fullName>
    </submittedName>
</protein>
<dbReference type="GO" id="GO:0005634">
    <property type="term" value="C:nucleus"/>
    <property type="evidence" value="ECO:0007669"/>
    <property type="project" value="UniProtKB-SubCell"/>
</dbReference>
<evidence type="ECO:0000256" key="2">
    <source>
        <dbReference type="ARBA" id="ARBA00022723"/>
    </source>
</evidence>
<dbReference type="GO" id="GO:0003677">
    <property type="term" value="F:DNA binding"/>
    <property type="evidence" value="ECO:0007669"/>
    <property type="project" value="UniProtKB-KW"/>
</dbReference>
<feature type="region of interest" description="Disordered" evidence="7">
    <location>
        <begin position="94"/>
        <end position="132"/>
    </location>
</feature>
<dbReference type="GO" id="GO:0000981">
    <property type="term" value="F:DNA-binding transcription factor activity, RNA polymerase II-specific"/>
    <property type="evidence" value="ECO:0007669"/>
    <property type="project" value="InterPro"/>
</dbReference>
<dbReference type="InterPro" id="IPR001138">
    <property type="entry name" value="Zn2Cys6_DnaBD"/>
</dbReference>
<dbReference type="CDD" id="cd12148">
    <property type="entry name" value="fungal_TF_MHR"/>
    <property type="match status" value="1"/>
</dbReference>
<dbReference type="CDD" id="cd00067">
    <property type="entry name" value="GAL4"/>
    <property type="match status" value="1"/>
</dbReference>
<dbReference type="Gene3D" id="4.10.240.10">
    <property type="entry name" value="Zn(2)-C6 fungal-type DNA-binding domain"/>
    <property type="match status" value="1"/>
</dbReference>
<dbReference type="SMART" id="SM00906">
    <property type="entry name" value="Fungal_trans"/>
    <property type="match status" value="1"/>
</dbReference>
<dbReference type="HOGENOM" id="CLU_004083_9_0_1"/>
<dbReference type="InterPro" id="IPR007219">
    <property type="entry name" value="XnlR_reg_dom"/>
</dbReference>
<dbReference type="PROSITE" id="PS50048">
    <property type="entry name" value="ZN2_CY6_FUNGAL_2"/>
    <property type="match status" value="1"/>
</dbReference>
<dbReference type="EMBL" id="JPOX01000001">
    <property type="protein sequence ID" value="KFX53328.1"/>
    <property type="molecule type" value="Genomic_DNA"/>
</dbReference>
<feature type="domain" description="Zn(2)-C6 fungal-type" evidence="8">
    <location>
        <begin position="41"/>
        <end position="70"/>
    </location>
</feature>
<dbReference type="AlphaFoldDB" id="A0A093Y756"/>
<keyword evidence="4" id="KW-0238">DNA-binding</keyword>
<keyword evidence="5" id="KW-0804">Transcription</keyword>
<dbReference type="PANTHER" id="PTHR31001">
    <property type="entry name" value="UNCHARACTERIZED TRANSCRIPTIONAL REGULATORY PROTEIN"/>
    <property type="match status" value="1"/>
</dbReference>
<proteinExistence type="predicted"/>
<dbReference type="GO" id="GO:0008270">
    <property type="term" value="F:zinc ion binding"/>
    <property type="evidence" value="ECO:0007669"/>
    <property type="project" value="InterPro"/>
</dbReference>
<evidence type="ECO:0000313" key="9">
    <source>
        <dbReference type="EMBL" id="KFX53328.1"/>
    </source>
</evidence>
<dbReference type="InterPro" id="IPR050613">
    <property type="entry name" value="Sec_Metabolite_Reg"/>
</dbReference>
<evidence type="ECO:0000259" key="8">
    <source>
        <dbReference type="PROSITE" id="PS50048"/>
    </source>
</evidence>
<dbReference type="SUPFAM" id="SSF57701">
    <property type="entry name" value="Zn2/Cys6 DNA-binding domain"/>
    <property type="match status" value="1"/>
</dbReference>
<reference evidence="9" key="1">
    <citation type="journal article" date="2014" name="PLoS Genet.">
        <title>Signature Gene Expression Reveals Novel Clues to the Molecular Mechanisms of Dimorphic Transition in Penicillium marneffei.</title>
        <authorList>
            <person name="Yang E."/>
            <person name="Wang G."/>
            <person name="Cai J."/>
            <person name="Woo P.C."/>
            <person name="Lau S.K."/>
            <person name="Yuen K.-Y."/>
            <person name="Chow W.-N."/>
            <person name="Lin X."/>
        </authorList>
    </citation>
    <scope>NUCLEOTIDE SEQUENCE [LARGE SCALE GENOMIC DNA]</scope>
    <source>
        <strain evidence="9">PM1</strain>
    </source>
</reference>
<name>A0A093Y756_TALMA</name>
<evidence type="ECO:0000256" key="6">
    <source>
        <dbReference type="ARBA" id="ARBA00023242"/>
    </source>
</evidence>
<dbReference type="PROSITE" id="PS00463">
    <property type="entry name" value="ZN2_CY6_FUNGAL_1"/>
    <property type="match status" value="1"/>
</dbReference>
<feature type="region of interest" description="Disordered" evidence="7">
    <location>
        <begin position="1"/>
        <end position="29"/>
    </location>
</feature>
<keyword evidence="3" id="KW-0805">Transcription regulation</keyword>
<dbReference type="InterPro" id="IPR036864">
    <property type="entry name" value="Zn2-C6_fun-type_DNA-bd_sf"/>
</dbReference>